<dbReference type="AlphaFoldDB" id="A0A3B1CF87"/>
<evidence type="ECO:0000259" key="1">
    <source>
        <dbReference type="PROSITE" id="PS50206"/>
    </source>
</evidence>
<dbReference type="PANTHER" id="PTHR43031">
    <property type="entry name" value="FAD-DEPENDENT OXIDOREDUCTASE"/>
    <property type="match status" value="1"/>
</dbReference>
<dbReference type="InterPro" id="IPR001853">
    <property type="entry name" value="DSBA-like_thioredoxin_dom"/>
</dbReference>
<dbReference type="Pfam" id="PF00581">
    <property type="entry name" value="Rhodanese"/>
    <property type="match status" value="1"/>
</dbReference>
<proteinExistence type="predicted"/>
<organism evidence="2">
    <name type="scientific">hydrothermal vent metagenome</name>
    <dbReference type="NCBI Taxonomy" id="652676"/>
    <lineage>
        <taxon>unclassified sequences</taxon>
        <taxon>metagenomes</taxon>
        <taxon>ecological metagenomes</taxon>
    </lineage>
</organism>
<dbReference type="SMART" id="SM00450">
    <property type="entry name" value="RHOD"/>
    <property type="match status" value="1"/>
</dbReference>
<dbReference type="GO" id="GO:0016491">
    <property type="term" value="F:oxidoreductase activity"/>
    <property type="evidence" value="ECO:0007669"/>
    <property type="project" value="InterPro"/>
</dbReference>
<dbReference type="InterPro" id="IPR036873">
    <property type="entry name" value="Rhodanese-like_dom_sf"/>
</dbReference>
<dbReference type="InterPro" id="IPR036249">
    <property type="entry name" value="Thioredoxin-like_sf"/>
</dbReference>
<dbReference type="SUPFAM" id="SSF52821">
    <property type="entry name" value="Rhodanese/Cell cycle control phosphatase"/>
    <property type="match status" value="1"/>
</dbReference>
<dbReference type="EMBL" id="UOGA01000199">
    <property type="protein sequence ID" value="VAX21330.1"/>
    <property type="molecule type" value="Genomic_DNA"/>
</dbReference>
<dbReference type="Gene3D" id="3.40.250.10">
    <property type="entry name" value="Rhodanese-like domain"/>
    <property type="match status" value="1"/>
</dbReference>
<gene>
    <name evidence="2" type="ORF">MNBD_NITROSPINAE04-185</name>
</gene>
<reference evidence="2" key="1">
    <citation type="submission" date="2018-06" db="EMBL/GenBank/DDBJ databases">
        <authorList>
            <person name="Zhirakovskaya E."/>
        </authorList>
    </citation>
    <scope>NUCLEOTIDE SEQUENCE</scope>
</reference>
<dbReference type="CDD" id="cd00158">
    <property type="entry name" value="RHOD"/>
    <property type="match status" value="1"/>
</dbReference>
<name>A0A3B1CF87_9ZZZZ</name>
<dbReference type="PROSITE" id="PS50206">
    <property type="entry name" value="RHODANESE_3"/>
    <property type="match status" value="1"/>
</dbReference>
<dbReference type="Pfam" id="PF01323">
    <property type="entry name" value="DSBA"/>
    <property type="match status" value="1"/>
</dbReference>
<dbReference type="SUPFAM" id="SSF52833">
    <property type="entry name" value="Thioredoxin-like"/>
    <property type="match status" value="1"/>
</dbReference>
<dbReference type="InterPro" id="IPR001763">
    <property type="entry name" value="Rhodanese-like_dom"/>
</dbReference>
<dbReference type="PANTHER" id="PTHR43031:SF7">
    <property type="entry name" value="NITRIC OXIDE REDUCTASE FLRD-NAD(+) REDUCTASE"/>
    <property type="match status" value="1"/>
</dbReference>
<accession>A0A3B1CF87</accession>
<dbReference type="Gene3D" id="3.40.30.10">
    <property type="entry name" value="Glutaredoxin"/>
    <property type="match status" value="1"/>
</dbReference>
<dbReference type="InterPro" id="IPR050229">
    <property type="entry name" value="GlpE_sulfurtransferase"/>
</dbReference>
<sequence length="320" mass="35940">MNDSSGKETVKFYFSFNDPYSFIATPAVKNLAQNYKIEIEHSPLASFDKSGVFSEDESVRSYYRADIERLSQKAGRKLNYIDRAQDSVKVCRGLCLANEKMLGLKFINLVFAMRWVNGGDISDTSDVIESLKFLEFDETELRQALESDQFTPRLDALETEAKNDGVIATPFYFFKGMGYLGVERIEYLEEDIKSDPSLTIHHDAGYIVTQPDELKKMMEDKSHLLVLDIRIPKDFGKAHIPGSNCIPSKVVHRHVNDLDRDWPIVLVDDGGVAASEIGFFLASEGFKKISVLAGGFPAWKGATQSGLENWRDKLKSARAG</sequence>
<evidence type="ECO:0000313" key="2">
    <source>
        <dbReference type="EMBL" id="VAX21330.1"/>
    </source>
</evidence>
<feature type="domain" description="Rhodanese" evidence="1">
    <location>
        <begin position="220"/>
        <end position="308"/>
    </location>
</feature>
<protein>
    <recommendedName>
        <fullName evidence="1">Rhodanese domain-containing protein</fullName>
    </recommendedName>
</protein>